<name>A0ABU4W4X9_9HYPH</name>
<protein>
    <recommendedName>
        <fullName evidence="4">Type II toxin-antitoxin system ParD family antitoxin</fullName>
    </recommendedName>
</protein>
<feature type="region of interest" description="Disordered" evidence="1">
    <location>
        <begin position="60"/>
        <end position="84"/>
    </location>
</feature>
<dbReference type="EMBL" id="JAVRAD010000019">
    <property type="protein sequence ID" value="MDX8332516.1"/>
    <property type="molecule type" value="Genomic_DNA"/>
</dbReference>
<proteinExistence type="predicted"/>
<dbReference type="Gene3D" id="6.10.10.120">
    <property type="entry name" value="Antitoxin ParD1-like"/>
    <property type="match status" value="1"/>
</dbReference>
<comment type="caution">
    <text evidence="2">The sequence shown here is derived from an EMBL/GenBank/DDBJ whole genome shotgun (WGS) entry which is preliminary data.</text>
</comment>
<evidence type="ECO:0000313" key="3">
    <source>
        <dbReference type="Proteomes" id="UP001277561"/>
    </source>
</evidence>
<evidence type="ECO:0008006" key="4">
    <source>
        <dbReference type="Google" id="ProtNLM"/>
    </source>
</evidence>
<organism evidence="2 3">
    <name type="scientific">Agrobacterium rosae</name>
    <dbReference type="NCBI Taxonomy" id="1972867"/>
    <lineage>
        <taxon>Bacteria</taxon>
        <taxon>Pseudomonadati</taxon>
        <taxon>Pseudomonadota</taxon>
        <taxon>Alphaproteobacteria</taxon>
        <taxon>Hyphomicrobiales</taxon>
        <taxon>Rhizobiaceae</taxon>
        <taxon>Rhizobium/Agrobacterium group</taxon>
        <taxon>Agrobacterium</taxon>
    </lineage>
</organism>
<gene>
    <name evidence="2" type="ORF">RMS29_25230</name>
</gene>
<evidence type="ECO:0000313" key="2">
    <source>
        <dbReference type="EMBL" id="MDX8332516.1"/>
    </source>
</evidence>
<dbReference type="Proteomes" id="UP001277561">
    <property type="component" value="Unassembled WGS sequence"/>
</dbReference>
<evidence type="ECO:0000256" key="1">
    <source>
        <dbReference type="SAM" id="MobiDB-lite"/>
    </source>
</evidence>
<dbReference type="InterPro" id="IPR038296">
    <property type="entry name" value="ParD_sf"/>
</dbReference>
<sequence>MTRGYNCKTWLTRSAAQGLESGSGWWTPRLVAGEYASTSEVVRDAMRVWQRERQEHAERLNAIGAPVRRSFDDPRTNLSEQDADTEFEAAFDKIDEDLDRAASERIEQSRGRTPP</sequence>
<reference evidence="2" key="1">
    <citation type="journal article" date="2023" name="Phytobiomes J">
        <title>Deciphering the key players within the bacterial microbiota associated with aerial crown gall tumors on rhododendron: Insights into the gallobiome.</title>
        <authorList>
            <person name="Kuzmanovic N."/>
            <person name="Nesme J."/>
            <person name="Wolf J."/>
            <person name="Neumann-Schaal M."/>
            <person name="Petersen J."/>
            <person name="Fernandez-Gnecco G."/>
            <person name="Sproeer C."/>
            <person name="Bunk B."/>
            <person name="Overmann J."/>
            <person name="Sorensen S.J."/>
            <person name="Idczak E."/>
            <person name="Smalla K."/>
        </authorList>
    </citation>
    <scope>NUCLEOTIDE SEQUENCE [LARGE SCALE GENOMIC DNA]</scope>
    <source>
        <strain evidence="2">Rho-14.1</strain>
    </source>
</reference>
<dbReference type="RefSeq" id="WP_320188666.1">
    <property type="nucleotide sequence ID" value="NZ_CP192765.1"/>
</dbReference>
<keyword evidence="3" id="KW-1185">Reference proteome</keyword>
<accession>A0ABU4W4X9</accession>